<keyword evidence="2" id="KW-0687">Ribonucleoprotein</keyword>
<feature type="repeat" description="WD" evidence="3">
    <location>
        <begin position="59"/>
        <end position="100"/>
    </location>
</feature>
<keyword evidence="3" id="KW-0853">WD repeat</keyword>
<dbReference type="PANTHER" id="PTHR19868">
    <property type="entry name" value="RECEPTOR FOR ACTIVATED PROTEIN KINASE C RACK1"/>
    <property type="match status" value="1"/>
</dbReference>
<evidence type="ECO:0000313" key="5">
    <source>
        <dbReference type="Proteomes" id="UP000187406"/>
    </source>
</evidence>
<name>A0A1Q3BM89_CEPFO</name>
<reference evidence="5" key="1">
    <citation type="submission" date="2016-04" db="EMBL/GenBank/DDBJ databases">
        <title>Cephalotus genome sequencing.</title>
        <authorList>
            <person name="Fukushima K."/>
            <person name="Hasebe M."/>
            <person name="Fang X."/>
        </authorList>
    </citation>
    <scope>NUCLEOTIDE SEQUENCE [LARGE SCALE GENOMIC DNA]</scope>
    <source>
        <strain evidence="5">cv. St1</strain>
    </source>
</reference>
<accession>A0A1Q3BM89</accession>
<dbReference type="InterPro" id="IPR001680">
    <property type="entry name" value="WD40_rpt"/>
</dbReference>
<comment type="similarity">
    <text evidence="1">Belongs to the WD repeat G protein beta family. Ribosomal protein RACK1 subfamily.</text>
</comment>
<dbReference type="InterPro" id="IPR015943">
    <property type="entry name" value="WD40/YVTN_repeat-like_dom_sf"/>
</dbReference>
<protein>
    <submittedName>
        <fullName evidence="4">WD40 domain-containing protein</fullName>
    </submittedName>
</protein>
<dbReference type="Proteomes" id="UP000187406">
    <property type="component" value="Unassembled WGS sequence"/>
</dbReference>
<comment type="caution">
    <text evidence="4">The sequence shown here is derived from an EMBL/GenBank/DDBJ whole genome shotgun (WGS) entry which is preliminary data.</text>
</comment>
<proteinExistence type="inferred from homology"/>
<dbReference type="InterPro" id="IPR045223">
    <property type="entry name" value="RACK1-like"/>
</dbReference>
<dbReference type="OrthoDB" id="1708148at2759"/>
<sequence>MIIPRTSSPLCSPLIDDRQNVPTSRNRTIKLWNTLCECKHTIQDRDAHTLKNYKLKNTLTGHAGYMNTVAMSPEDSLCASRGKYGVILLWDLSRGKRLFV</sequence>
<organism evidence="4 5">
    <name type="scientific">Cephalotus follicularis</name>
    <name type="common">Albany pitcher plant</name>
    <dbReference type="NCBI Taxonomy" id="3775"/>
    <lineage>
        <taxon>Eukaryota</taxon>
        <taxon>Viridiplantae</taxon>
        <taxon>Streptophyta</taxon>
        <taxon>Embryophyta</taxon>
        <taxon>Tracheophyta</taxon>
        <taxon>Spermatophyta</taxon>
        <taxon>Magnoliopsida</taxon>
        <taxon>eudicotyledons</taxon>
        <taxon>Gunneridae</taxon>
        <taxon>Pentapetalae</taxon>
        <taxon>rosids</taxon>
        <taxon>fabids</taxon>
        <taxon>Oxalidales</taxon>
        <taxon>Cephalotaceae</taxon>
        <taxon>Cephalotus</taxon>
    </lineage>
</organism>
<dbReference type="STRING" id="3775.A0A1Q3BM89"/>
<dbReference type="GO" id="GO:1990904">
    <property type="term" value="C:ribonucleoprotein complex"/>
    <property type="evidence" value="ECO:0007669"/>
    <property type="project" value="UniProtKB-KW"/>
</dbReference>
<keyword evidence="5" id="KW-1185">Reference proteome</keyword>
<dbReference type="InParanoid" id="A0A1Q3BM89"/>
<dbReference type="Gene3D" id="2.130.10.10">
    <property type="entry name" value="YVTN repeat-like/Quinoprotein amine dehydrogenase"/>
    <property type="match status" value="1"/>
</dbReference>
<evidence type="ECO:0000313" key="4">
    <source>
        <dbReference type="EMBL" id="GAV69085.1"/>
    </source>
</evidence>
<evidence type="ECO:0000256" key="3">
    <source>
        <dbReference type="PROSITE-ProRule" id="PRU00221"/>
    </source>
</evidence>
<dbReference type="AlphaFoldDB" id="A0A1Q3BM89"/>
<dbReference type="PROSITE" id="PS50294">
    <property type="entry name" value="WD_REPEATS_REGION"/>
    <property type="match status" value="1"/>
</dbReference>
<gene>
    <name evidence="4" type="ORF">CFOL_v3_12586</name>
</gene>
<evidence type="ECO:0000256" key="2">
    <source>
        <dbReference type="ARBA" id="ARBA00023274"/>
    </source>
</evidence>
<dbReference type="GO" id="GO:0043022">
    <property type="term" value="F:ribosome binding"/>
    <property type="evidence" value="ECO:0007669"/>
    <property type="project" value="InterPro"/>
</dbReference>
<dbReference type="EMBL" id="BDDD01000685">
    <property type="protein sequence ID" value="GAV69085.1"/>
    <property type="molecule type" value="Genomic_DNA"/>
</dbReference>
<dbReference type="GO" id="GO:0045182">
    <property type="term" value="F:translation regulator activity"/>
    <property type="evidence" value="ECO:0007669"/>
    <property type="project" value="InterPro"/>
</dbReference>
<dbReference type="PROSITE" id="PS50082">
    <property type="entry name" value="WD_REPEATS_2"/>
    <property type="match status" value="1"/>
</dbReference>
<evidence type="ECO:0000256" key="1">
    <source>
        <dbReference type="ARBA" id="ARBA00007253"/>
    </source>
</evidence>
<dbReference type="InterPro" id="IPR036322">
    <property type="entry name" value="WD40_repeat_dom_sf"/>
</dbReference>
<dbReference type="SUPFAM" id="SSF50978">
    <property type="entry name" value="WD40 repeat-like"/>
    <property type="match status" value="1"/>
</dbReference>